<dbReference type="EMBL" id="BAAAHD010000016">
    <property type="protein sequence ID" value="GAA0555361.1"/>
    <property type="molecule type" value="Genomic_DNA"/>
</dbReference>
<evidence type="ECO:0000313" key="2">
    <source>
        <dbReference type="EMBL" id="GAA0555361.1"/>
    </source>
</evidence>
<dbReference type="AlphaFoldDB" id="A0A7W7IFK8"/>
<comment type="caution">
    <text evidence="3">The sequence shown here is derived from an EMBL/GenBank/DDBJ whole genome shotgun (WGS) entry which is preliminary data.</text>
</comment>
<reference evidence="2 5" key="1">
    <citation type="journal article" date="2019" name="Int. J. Syst. Evol. Microbiol.">
        <title>The Global Catalogue of Microorganisms (GCM) 10K type strain sequencing project: providing services to taxonomists for standard genome sequencing and annotation.</title>
        <authorList>
            <consortium name="The Broad Institute Genomics Platform"/>
            <consortium name="The Broad Institute Genome Sequencing Center for Infectious Disease"/>
            <person name="Wu L."/>
            <person name="Ma J."/>
        </authorList>
    </citation>
    <scope>NUCLEOTIDE SEQUENCE [LARGE SCALE GENOMIC DNA]</scope>
    <source>
        <strain evidence="2 5">JCM 10667</strain>
    </source>
</reference>
<dbReference type="EMBL" id="JACHMV010000001">
    <property type="protein sequence ID" value="MBB4776216.1"/>
    <property type="molecule type" value="Genomic_DNA"/>
</dbReference>
<dbReference type="InterPro" id="IPR043917">
    <property type="entry name" value="DUF5753"/>
</dbReference>
<dbReference type="RefSeq" id="WP_229808476.1">
    <property type="nucleotide sequence ID" value="NZ_BAAAHD010000016.1"/>
</dbReference>
<protein>
    <submittedName>
        <fullName evidence="2">Helix-turn-helix transcriptional regulator</fullName>
    </submittedName>
</protein>
<organism evidence="3 4">
    <name type="scientific">Actinomadura livida</name>
    <dbReference type="NCBI Taxonomy" id="79909"/>
    <lineage>
        <taxon>Bacteria</taxon>
        <taxon>Bacillati</taxon>
        <taxon>Actinomycetota</taxon>
        <taxon>Actinomycetes</taxon>
        <taxon>Streptosporangiales</taxon>
        <taxon>Thermomonosporaceae</taxon>
        <taxon>Actinomadura</taxon>
    </lineage>
</organism>
<sequence>MGEIMNMLEVLEVTGSQYDKLLKLAREAAHKGWWDKYGVSMGPRQKLAADLEYNAAYVRSYDQSAMPGALQCRSFIDALVTLDESQQTLDYQPERMAEARERRQRELLRPNGPSYETVLDESVIHRLGVPSEVMAAQLKHMIATVLEEERITVRVLMHNARIPGGFLPKSSFYLYTFAGSDDPPVAIVDTVTTDLVLTQRGEVARYTERYDRLLEAALSPEDSIAFLDQVANRLTDRTGSGT</sequence>
<gene>
    <name evidence="3" type="ORF">F4557_004634</name>
    <name evidence="2" type="ORF">GCM10009546_16670</name>
</gene>
<keyword evidence="5" id="KW-1185">Reference proteome</keyword>
<proteinExistence type="predicted"/>
<dbReference type="Proteomes" id="UP001501427">
    <property type="component" value="Unassembled WGS sequence"/>
</dbReference>
<feature type="domain" description="DUF5753" evidence="1">
    <location>
        <begin position="48"/>
        <end position="228"/>
    </location>
</feature>
<reference evidence="2" key="3">
    <citation type="submission" date="2023-12" db="EMBL/GenBank/DDBJ databases">
        <authorList>
            <person name="Sun Q."/>
            <person name="Inoue M."/>
        </authorList>
    </citation>
    <scope>NUCLEOTIDE SEQUENCE</scope>
    <source>
        <strain evidence="2">JCM 10667</strain>
    </source>
</reference>
<dbReference type="Pfam" id="PF19054">
    <property type="entry name" value="DUF5753"/>
    <property type="match status" value="1"/>
</dbReference>
<evidence type="ECO:0000259" key="1">
    <source>
        <dbReference type="Pfam" id="PF19054"/>
    </source>
</evidence>
<evidence type="ECO:0000313" key="4">
    <source>
        <dbReference type="Proteomes" id="UP000549343"/>
    </source>
</evidence>
<evidence type="ECO:0000313" key="3">
    <source>
        <dbReference type="EMBL" id="MBB4776216.1"/>
    </source>
</evidence>
<evidence type="ECO:0000313" key="5">
    <source>
        <dbReference type="Proteomes" id="UP001501427"/>
    </source>
</evidence>
<reference evidence="3 4" key="2">
    <citation type="submission" date="2020-08" db="EMBL/GenBank/DDBJ databases">
        <title>Sequencing the genomes of 1000 actinobacteria strains.</title>
        <authorList>
            <person name="Klenk H.-P."/>
        </authorList>
    </citation>
    <scope>NUCLEOTIDE SEQUENCE [LARGE SCALE GENOMIC DNA]</scope>
    <source>
        <strain evidence="3 4">DSM 44772</strain>
    </source>
</reference>
<accession>A0A7W7IFK8</accession>
<dbReference type="Proteomes" id="UP000549343">
    <property type="component" value="Unassembled WGS sequence"/>
</dbReference>
<name>A0A7W7IFK8_9ACTN</name>